<feature type="compositionally biased region" description="Basic and acidic residues" evidence="1">
    <location>
        <begin position="26"/>
        <end position="40"/>
    </location>
</feature>
<proteinExistence type="predicted"/>
<dbReference type="Proteomes" id="UP000762676">
    <property type="component" value="Unassembled WGS sequence"/>
</dbReference>
<feature type="region of interest" description="Disordered" evidence="1">
    <location>
        <begin position="1"/>
        <end position="86"/>
    </location>
</feature>
<organism evidence="2 3">
    <name type="scientific">Elysia marginata</name>
    <dbReference type="NCBI Taxonomy" id="1093978"/>
    <lineage>
        <taxon>Eukaryota</taxon>
        <taxon>Metazoa</taxon>
        <taxon>Spiralia</taxon>
        <taxon>Lophotrochozoa</taxon>
        <taxon>Mollusca</taxon>
        <taxon>Gastropoda</taxon>
        <taxon>Heterobranchia</taxon>
        <taxon>Euthyneura</taxon>
        <taxon>Panpulmonata</taxon>
        <taxon>Sacoglossa</taxon>
        <taxon>Placobranchoidea</taxon>
        <taxon>Plakobranchidae</taxon>
        <taxon>Elysia</taxon>
    </lineage>
</organism>
<dbReference type="EMBL" id="BMAT01006617">
    <property type="protein sequence ID" value="GFS16546.1"/>
    <property type="molecule type" value="Genomic_DNA"/>
</dbReference>
<feature type="compositionally biased region" description="Polar residues" evidence="1">
    <location>
        <begin position="1"/>
        <end position="12"/>
    </location>
</feature>
<protein>
    <submittedName>
        <fullName evidence="2">Uncharacterized protein</fullName>
    </submittedName>
</protein>
<reference evidence="2 3" key="1">
    <citation type="journal article" date="2021" name="Elife">
        <title>Chloroplast acquisition without the gene transfer in kleptoplastic sea slugs, Plakobranchus ocellatus.</title>
        <authorList>
            <person name="Maeda T."/>
            <person name="Takahashi S."/>
            <person name="Yoshida T."/>
            <person name="Shimamura S."/>
            <person name="Takaki Y."/>
            <person name="Nagai Y."/>
            <person name="Toyoda A."/>
            <person name="Suzuki Y."/>
            <person name="Arimoto A."/>
            <person name="Ishii H."/>
            <person name="Satoh N."/>
            <person name="Nishiyama T."/>
            <person name="Hasebe M."/>
            <person name="Maruyama T."/>
            <person name="Minagawa J."/>
            <person name="Obokata J."/>
            <person name="Shigenobu S."/>
        </authorList>
    </citation>
    <scope>NUCLEOTIDE SEQUENCE [LARGE SCALE GENOMIC DNA]</scope>
</reference>
<comment type="caution">
    <text evidence="2">The sequence shown here is derived from an EMBL/GenBank/DDBJ whole genome shotgun (WGS) entry which is preliminary data.</text>
</comment>
<name>A0AAV4J2L2_9GAST</name>
<accession>A0AAV4J2L2</accession>
<evidence type="ECO:0000313" key="2">
    <source>
        <dbReference type="EMBL" id="GFS16546.1"/>
    </source>
</evidence>
<dbReference type="AlphaFoldDB" id="A0AAV4J2L2"/>
<gene>
    <name evidence="2" type="ORF">ElyMa_003217100</name>
</gene>
<evidence type="ECO:0000313" key="3">
    <source>
        <dbReference type="Proteomes" id="UP000762676"/>
    </source>
</evidence>
<sequence length="127" mass="14036">MEYPASQQTADLLTSGKDAGQRVKNIKPDSEDIKLGKDQKSCPNGDFHSVKNNSSTHSARDNKEDNVGNAYDEDSNDNHKDNGVNKFKSIADKDDVGILGKNTGNGPIYDILISIFFKYLKSRDKLD</sequence>
<keyword evidence="3" id="KW-1185">Reference proteome</keyword>
<evidence type="ECO:0000256" key="1">
    <source>
        <dbReference type="SAM" id="MobiDB-lite"/>
    </source>
</evidence>
<feature type="compositionally biased region" description="Basic and acidic residues" evidence="1">
    <location>
        <begin position="76"/>
        <end position="86"/>
    </location>
</feature>